<dbReference type="EMBL" id="CAADEY010000063">
    <property type="protein sequence ID" value="VFJ58038.1"/>
    <property type="molecule type" value="Genomic_DNA"/>
</dbReference>
<gene>
    <name evidence="1" type="ORF">BECKDK2373C_GA0170839_10631</name>
</gene>
<sequence>MWFHLLGKGGLVYIPEPLCAFRIHNRQQTSLNRTYRKGELEGIRLFEKYSGKEEPSFWVLRAMRFLQLYDLRKKRRKNANNQQLQLELDKIEKTLGKFWYGIFWLRHRVIRPLENLRRWLEKKTLPGKRYLD</sequence>
<name>A0A450SVP0_9GAMM</name>
<organism evidence="1">
    <name type="scientific">Candidatus Kentrum sp. DK</name>
    <dbReference type="NCBI Taxonomy" id="2126562"/>
    <lineage>
        <taxon>Bacteria</taxon>
        <taxon>Pseudomonadati</taxon>
        <taxon>Pseudomonadota</taxon>
        <taxon>Gammaproteobacteria</taxon>
        <taxon>Candidatus Kentrum</taxon>
    </lineage>
</organism>
<dbReference type="AlphaFoldDB" id="A0A450SVP0"/>
<proteinExistence type="predicted"/>
<accession>A0A450SVP0</accession>
<evidence type="ECO:0000313" key="1">
    <source>
        <dbReference type="EMBL" id="VFJ58038.1"/>
    </source>
</evidence>
<reference evidence="1" key="1">
    <citation type="submission" date="2019-02" db="EMBL/GenBank/DDBJ databases">
        <authorList>
            <person name="Gruber-Vodicka R. H."/>
            <person name="Seah K. B. B."/>
        </authorList>
    </citation>
    <scope>NUCLEOTIDE SEQUENCE</scope>
    <source>
        <strain evidence="1">BECK_DK161</strain>
    </source>
</reference>
<protein>
    <submittedName>
        <fullName evidence="1">Uncharacterized protein</fullName>
    </submittedName>
</protein>